<proteinExistence type="predicted"/>
<comment type="caution">
    <text evidence="1">The sequence shown here is derived from an EMBL/GenBank/DDBJ whole genome shotgun (WGS) entry which is preliminary data.</text>
</comment>
<accession>A0A478FPT6</accession>
<protein>
    <submittedName>
        <fullName evidence="1">Uncharacterized protein</fullName>
    </submittedName>
</protein>
<organism evidence="1 2">
    <name type="scientific">Candidatus Mycoplasma haematohominis</name>
    <dbReference type="NCBI Taxonomy" id="1494318"/>
    <lineage>
        <taxon>Bacteria</taxon>
        <taxon>Bacillati</taxon>
        <taxon>Mycoplasmatota</taxon>
        <taxon>Mollicutes</taxon>
        <taxon>Mycoplasmataceae</taxon>
        <taxon>Mycoplasma</taxon>
    </lineage>
</organism>
<dbReference type="Proteomes" id="UP000324831">
    <property type="component" value="Unassembled WGS sequence"/>
</dbReference>
<gene>
    <name evidence="1" type="ORF">MHSWG343_04090</name>
</gene>
<evidence type="ECO:0000313" key="2">
    <source>
        <dbReference type="Proteomes" id="UP000324831"/>
    </source>
</evidence>
<reference evidence="1 2" key="1">
    <citation type="submission" date="2019-01" db="EMBL/GenBank/DDBJ databases">
        <title>Draft genome sequences of Candidatus Mycoplasma haemohominis SWG34-3 identified from a patient with pyrexia, anemia and liver dysfunction.</title>
        <authorList>
            <person name="Sekizuka T."/>
            <person name="Hattori N."/>
            <person name="Katano H."/>
            <person name="Takuma T."/>
            <person name="Ito T."/>
            <person name="Arai N."/>
            <person name="Yanai R."/>
            <person name="Ishii S."/>
            <person name="Miura Y."/>
            <person name="Tokunaga T."/>
            <person name="Watanabe H."/>
            <person name="Nomura N."/>
            <person name="Eguchi J."/>
            <person name="Arai T."/>
            <person name="Hasegawa H."/>
            <person name="Nakamaki T."/>
            <person name="Wakita T."/>
            <person name="Niki Y."/>
            <person name="Kuroda M."/>
        </authorList>
    </citation>
    <scope>NUCLEOTIDE SEQUENCE [LARGE SCALE GENOMIC DNA]</scope>
    <source>
        <strain evidence="1">SWG34-3</strain>
    </source>
</reference>
<name>A0A478FPT6_9MOLU</name>
<sequence length="175" mass="20073">MAIVNSIKESGEEEHKINTTPEKGYSRLKTWCTTNLNLLTSEVQDMAVYSQLTWYCKPLGYSTIQGRIDKMYDNKWKKESSDSTDDGSSWSEIKKLWDNDAHAKSYINDASESMAATISADKYKKWCETTLDAKLYATSSYQIHYKIAKSVCVDLKVQQKLKTTKNLRQAIEEVQ</sequence>
<dbReference type="EMBL" id="BIMN01000002">
    <property type="protein sequence ID" value="GCE63413.1"/>
    <property type="molecule type" value="Genomic_DNA"/>
</dbReference>
<dbReference type="AlphaFoldDB" id="A0A478FPT6"/>
<evidence type="ECO:0000313" key="1">
    <source>
        <dbReference type="EMBL" id="GCE63413.1"/>
    </source>
</evidence>